<dbReference type="Pfam" id="PF07608">
    <property type="entry name" value="DUF1571"/>
    <property type="match status" value="1"/>
</dbReference>
<feature type="signal peptide" evidence="1">
    <location>
        <begin position="1"/>
        <end position="38"/>
    </location>
</feature>
<proteinExistence type="predicted"/>
<dbReference type="EMBL" id="KT997803">
    <property type="protein sequence ID" value="ANO58251.1"/>
    <property type="molecule type" value="Genomic_DNA"/>
</dbReference>
<keyword evidence="1" id="KW-0732">Signal</keyword>
<evidence type="ECO:0000313" key="2">
    <source>
        <dbReference type="EMBL" id="ANO58251.1"/>
    </source>
</evidence>
<feature type="chain" id="PRO_5008517707" description="DUF1571 domain-containing protein" evidence="1">
    <location>
        <begin position="39"/>
        <end position="274"/>
    </location>
</feature>
<evidence type="ECO:0008006" key="3">
    <source>
        <dbReference type="Google" id="ProtNLM"/>
    </source>
</evidence>
<reference evidence="2" key="1">
    <citation type="submission" date="2015-11" db="EMBL/GenBank/DDBJ databases">
        <title>Genomes of Abundant and Widespread Viruses from the Deep Ocean.</title>
        <authorList>
            <person name="Mizuno C.M."/>
            <person name="Ghai R."/>
            <person name="Saghai A."/>
            <person name="Lopez-Garcia P."/>
            <person name="Rodriguez-Valera F."/>
        </authorList>
    </citation>
    <scope>NUCLEOTIDE SEQUENCE</scope>
</reference>
<name>A0A1B0Z229_9BACT</name>
<organism evidence="2">
    <name type="scientific">uncultured Planctomycetota bacterium</name>
    <dbReference type="NCBI Taxonomy" id="120965"/>
    <lineage>
        <taxon>Bacteria</taxon>
        <taxon>Pseudomonadati</taxon>
        <taxon>Planctomycetota</taxon>
        <taxon>environmental samples</taxon>
    </lineage>
</organism>
<evidence type="ECO:0000256" key="1">
    <source>
        <dbReference type="SAM" id="SignalP"/>
    </source>
</evidence>
<sequence>MYTIDGTTRMIRTTKTTSWSALCLAALVATTLAPQTQAKDRVAVKPSNTRAGALKQALKIAGESRAALQSVKDYSATFSKKEIVGKKMIQQTMKIKLRQRPFSVYLKFATPHEGREVIYVDGQNGGKLLAHGTGLQKIVGTLKLKPTSKLVMKENRYPITQIGIFKMLDTVIQRWERQPNNTRVRFFPKAKMGKKSVRVIQVVHPQAGKGTPFHMTRLYIDNQTRLPIRVQQYGFPKKSGAQPPLIEEYTYSNVRTNIGLGSRDFDHENPGYNY</sequence>
<accession>A0A1B0Z229</accession>
<protein>
    <recommendedName>
        <fullName evidence="3">DUF1571 domain-containing protein</fullName>
    </recommendedName>
</protein>
<dbReference type="AlphaFoldDB" id="A0A1B0Z229"/>
<dbReference type="InterPro" id="IPR011465">
    <property type="entry name" value="DUF1571"/>
</dbReference>